<keyword evidence="3" id="KW-1185">Reference proteome</keyword>
<feature type="region of interest" description="Disordered" evidence="1">
    <location>
        <begin position="191"/>
        <end position="219"/>
    </location>
</feature>
<name>A0AAD6X972_9AGAR</name>
<dbReference type="Proteomes" id="UP001218188">
    <property type="component" value="Unassembled WGS sequence"/>
</dbReference>
<evidence type="ECO:0000313" key="2">
    <source>
        <dbReference type="EMBL" id="KAJ7040025.1"/>
    </source>
</evidence>
<feature type="compositionally biased region" description="Basic and acidic residues" evidence="1">
    <location>
        <begin position="1"/>
        <end position="15"/>
    </location>
</feature>
<reference evidence="2" key="1">
    <citation type="submission" date="2023-03" db="EMBL/GenBank/DDBJ databases">
        <title>Massive genome expansion in bonnet fungi (Mycena s.s.) driven by repeated elements and novel gene families across ecological guilds.</title>
        <authorList>
            <consortium name="Lawrence Berkeley National Laboratory"/>
            <person name="Harder C.B."/>
            <person name="Miyauchi S."/>
            <person name="Viragh M."/>
            <person name="Kuo A."/>
            <person name="Thoen E."/>
            <person name="Andreopoulos B."/>
            <person name="Lu D."/>
            <person name="Skrede I."/>
            <person name="Drula E."/>
            <person name="Henrissat B."/>
            <person name="Morin E."/>
            <person name="Kohler A."/>
            <person name="Barry K."/>
            <person name="LaButti K."/>
            <person name="Morin E."/>
            <person name="Salamov A."/>
            <person name="Lipzen A."/>
            <person name="Mereny Z."/>
            <person name="Hegedus B."/>
            <person name="Baldrian P."/>
            <person name="Stursova M."/>
            <person name="Weitz H."/>
            <person name="Taylor A."/>
            <person name="Grigoriev I.V."/>
            <person name="Nagy L.G."/>
            <person name="Martin F."/>
            <person name="Kauserud H."/>
        </authorList>
    </citation>
    <scope>NUCLEOTIDE SEQUENCE</scope>
    <source>
        <strain evidence="2">CBHHK200</strain>
    </source>
</reference>
<protein>
    <submittedName>
        <fullName evidence="2">Uncharacterized protein</fullName>
    </submittedName>
</protein>
<sequence>MGMERGWERERELAERVGGNGGARTKGREGRPKDGEGRSAGTRARVTNGWGSCADEGKGREPVPVEGRLETVRRYARGGVKAKAGMRTRKVGVIAAEKEEGGEWGWGWNGVLSARPPAPPRCARAVSAIWQRRVFLAFAPRVHHRMRCAASPSSGEGHAGRSCVRGVSGSRTRALPLVPFILVHLRPRVSSSSSTVDPARHPTPAALYIPPHPNQVRPRTRRGFRGRVCTLPARVDGAERMCGGNCEVLCVGPGRDLRALGAARARLRCRAASGPHRSRVESSPSHPSTRAVSSPAYTRRRYRVSVSPCTYVRIP</sequence>
<evidence type="ECO:0000256" key="1">
    <source>
        <dbReference type="SAM" id="MobiDB-lite"/>
    </source>
</evidence>
<comment type="caution">
    <text evidence="2">The sequence shown here is derived from an EMBL/GenBank/DDBJ whole genome shotgun (WGS) entry which is preliminary data.</text>
</comment>
<gene>
    <name evidence="2" type="ORF">C8F04DRAFT_272941</name>
</gene>
<dbReference type="AlphaFoldDB" id="A0AAD6X972"/>
<feature type="region of interest" description="Disordered" evidence="1">
    <location>
        <begin position="271"/>
        <end position="297"/>
    </location>
</feature>
<dbReference type="EMBL" id="JARJCM010000024">
    <property type="protein sequence ID" value="KAJ7040025.1"/>
    <property type="molecule type" value="Genomic_DNA"/>
</dbReference>
<feature type="region of interest" description="Disordered" evidence="1">
    <location>
        <begin position="1"/>
        <end position="62"/>
    </location>
</feature>
<evidence type="ECO:0000313" key="3">
    <source>
        <dbReference type="Proteomes" id="UP001218188"/>
    </source>
</evidence>
<feature type="compositionally biased region" description="Polar residues" evidence="1">
    <location>
        <begin position="281"/>
        <end position="296"/>
    </location>
</feature>
<proteinExistence type="predicted"/>
<organism evidence="2 3">
    <name type="scientific">Mycena alexandri</name>
    <dbReference type="NCBI Taxonomy" id="1745969"/>
    <lineage>
        <taxon>Eukaryota</taxon>
        <taxon>Fungi</taxon>
        <taxon>Dikarya</taxon>
        <taxon>Basidiomycota</taxon>
        <taxon>Agaricomycotina</taxon>
        <taxon>Agaricomycetes</taxon>
        <taxon>Agaricomycetidae</taxon>
        <taxon>Agaricales</taxon>
        <taxon>Marasmiineae</taxon>
        <taxon>Mycenaceae</taxon>
        <taxon>Mycena</taxon>
    </lineage>
</organism>
<accession>A0AAD6X972</accession>
<feature type="compositionally biased region" description="Basic and acidic residues" evidence="1">
    <location>
        <begin position="26"/>
        <end position="37"/>
    </location>
</feature>